<feature type="transmembrane region" description="Helical" evidence="2">
    <location>
        <begin position="2108"/>
        <end position="2130"/>
    </location>
</feature>
<accession>A0A0D6LBR9</accession>
<dbReference type="InterPro" id="IPR008042">
    <property type="entry name" value="Retrotrans_Pao"/>
</dbReference>
<feature type="compositionally biased region" description="Basic and acidic residues" evidence="1">
    <location>
        <begin position="2665"/>
        <end position="2677"/>
    </location>
</feature>
<dbReference type="Pfam" id="PF00665">
    <property type="entry name" value="rve"/>
    <property type="match status" value="1"/>
</dbReference>
<feature type="compositionally biased region" description="Low complexity" evidence="1">
    <location>
        <begin position="2636"/>
        <end position="2646"/>
    </location>
</feature>
<feature type="compositionally biased region" description="Polar residues" evidence="1">
    <location>
        <begin position="453"/>
        <end position="464"/>
    </location>
</feature>
<dbReference type="PROSITE" id="PS50994">
    <property type="entry name" value="INTEGRASE"/>
    <property type="match status" value="1"/>
</dbReference>
<dbReference type="InterPro" id="IPR040676">
    <property type="entry name" value="DUF5641"/>
</dbReference>
<proteinExistence type="predicted"/>
<reference evidence="4 5" key="1">
    <citation type="submission" date="2013-05" db="EMBL/GenBank/DDBJ databases">
        <title>Draft genome of the parasitic nematode Anyclostoma ceylanicum.</title>
        <authorList>
            <person name="Mitreva M."/>
        </authorList>
    </citation>
    <scope>NUCLEOTIDE SEQUENCE [LARGE SCALE GENOMIC DNA]</scope>
</reference>
<feature type="region of interest" description="Disordered" evidence="1">
    <location>
        <begin position="450"/>
        <end position="584"/>
    </location>
</feature>
<dbReference type="PANTHER" id="PTHR47331:SF5">
    <property type="entry name" value="RIBONUCLEASE H"/>
    <property type="match status" value="1"/>
</dbReference>
<dbReference type="InterPro" id="IPR021109">
    <property type="entry name" value="Peptidase_aspartic_dom_sf"/>
</dbReference>
<dbReference type="InterPro" id="IPR041588">
    <property type="entry name" value="Integrase_H2C2"/>
</dbReference>
<dbReference type="InterPro" id="IPR043502">
    <property type="entry name" value="DNA/RNA_pol_sf"/>
</dbReference>
<dbReference type="GO" id="GO:0003676">
    <property type="term" value="F:nucleic acid binding"/>
    <property type="evidence" value="ECO:0007669"/>
    <property type="project" value="InterPro"/>
</dbReference>
<keyword evidence="2" id="KW-1133">Transmembrane helix</keyword>
<dbReference type="Pfam" id="PF17921">
    <property type="entry name" value="Integrase_H2C2"/>
    <property type="match status" value="1"/>
</dbReference>
<feature type="compositionally biased region" description="Low complexity" evidence="1">
    <location>
        <begin position="471"/>
        <end position="480"/>
    </location>
</feature>
<evidence type="ECO:0000313" key="4">
    <source>
        <dbReference type="EMBL" id="EPB69304.1"/>
    </source>
</evidence>
<dbReference type="InterPro" id="IPR036397">
    <property type="entry name" value="RNaseH_sf"/>
</dbReference>
<dbReference type="Pfam" id="PF07245">
    <property type="entry name" value="Phlebovirus_G2"/>
    <property type="match status" value="1"/>
</dbReference>
<keyword evidence="5" id="KW-1185">Reference proteome</keyword>
<dbReference type="EMBL" id="KE125312">
    <property type="protein sequence ID" value="EPB69304.1"/>
    <property type="molecule type" value="Genomic_DNA"/>
</dbReference>
<dbReference type="SUPFAM" id="SSF56672">
    <property type="entry name" value="DNA/RNA polymerases"/>
    <property type="match status" value="1"/>
</dbReference>
<evidence type="ECO:0000313" key="5">
    <source>
        <dbReference type="Proteomes" id="UP000054495"/>
    </source>
</evidence>
<gene>
    <name evidence="4" type="ORF">ANCCEY_11599</name>
</gene>
<sequence length="2688" mass="310506">MSSSTQTFTLKTVKAKLTRQLNTLGKLIQEAEQFQEPWTFPEQITELQHFLSTKTLVIKNIICKLEEQKEAIWNCYNECNCTIAQLTRIEPEEGSNFEASLDQYWEERQGETILQQTTDLVRKLDLRKLELDCQAASLRGEFTSRNSYKCEPNEIPSMKIGIEPIVHPECTTTNRYTLERRLLGSELRVPEFSGDPTEFDSFWELFEELVHKQPFTNIEKLSILLSCCKGDANRALKMIPRTGDSYETAIKQLKDQYQDPKRMTMTLIRQLQSLKQSRDDPRSLRNTLNDVQAIVTALTKQGETIDTTYMINIVIDIFSRSIQNEITKKEFDSGKTWTMSELLENISTIIRRREHLELRKTSPERSEFSTFHTKVDRPTTHTCIGCGKRHKFKDCLAFPTPFSKVERMKTIQACWKCFNRHHQSIECTLPNCPSCGGCHAIILCRSWQRRRQPNSSSHTRSQWRWSHRQRTPSTSRSRQPNPKSIPQKKNYTSQTNSRYHTPAGRSGNHKRTRDFYNNYQSPRSSHSSSLNRRTPARDNSTPRVRFRRSPTPITTRTVNYTYNQDSFPDTTEIPMPSSSEEKHNTGRTRLMTIPIQIRNLHSGRLEEVWALLDSASDQSFIMDSLVQHLGLPVQTESHVTITTFGGRAERKKTHRVNLTLYNYSGEEMEVSLLSFDRLTSTIFIEELSQQDREVIQLNYPQFEFGETSQQIEPNILIGMDYFNTIMKLNQPILQLPSGLVVQDTFFGPLISGTTRETSTENSIFKHIYVNKIDTARTPLDYSQLWKLETIGITDITNEKEENEKIVKEFYSTVQFQEGKIYVKFPWKSNKHDLTDNYPLALSRLHQLFKTKERNPECWANYCDIINEQLQKNFIEDVPNNHQPEQEENPRYYIPHQAVIKTESATTKTRIVLDASSKMTGELSLNDVIHQGPLILPKLCGILLRARFDEKLLIADVEKAFHMIHLQESERNSVRFLWLKDTQKPPYPDNIRILRFCRLPFGINASPFLLGISIQYGISQQENIKPSICHQLQENLYVDNVLMTDTTTEGLVEKYQVCKNIFNNMSMNLREFMTNDKNCNEQINATDLCKNNKYKLLGIPWNPDKDLISIACKLKYIPQPTKRKVLQYAHATFDPLGYLIPLLLPARIFLQNLWKKDYDWDTPLSPEDDNEWKNICETSQGYTMSLPRAITNARSQCELHTFVDASNQSYAAATYLRSFNSDSTQSSLLIAKQRLAPMRKKDSRITIPRLELLALLCGVRLTEFTLQELKERISSLYIYSDSQVALHWVQSSEKNGTFVDNRCAEIRTTLEKWKEERRNPHLHYIPTSDNPADCSTRGLNKEQMSKHIWWTGPCFLREQTISWTTMPEFHWKIDTKLNPNMHEPSDVLTLTTQTKETIEKERIFDFHCTSLNKITRVAAIVLKFLYVFLLKKLSSDKQQRLLNSIPELSIVQRERPLCCASAKDLAAGESLVIRSMQKEIDPATALKFHALQLYKDENQTTRCKGRIKSQNFTKEMQDPIFLLPKHPITQLLIEKYHQLCGHQGTNATLANLRLQYWIPKGRQAVKHCLSKCLPCKIWNSKPYIYPDSPSLPACRSKPSRPFSHVGIDFAGPFKVVNDQQTEHKRWVCLFTCAATRAVHLETVNNLTAREFLNCLRRFIARRGKPRYILSDNGTNFTCAKEFIEKLQEERQNDNSTIWKHLADARIEWKFITPLSPWKGGFYERLIGIMKTILRKTIGKRLQIETEFETLITECEAMVNSRPLTYVGSTIEDSQIVRPIDFLVPNANTNFIQPQPIDKDNDYFPRLSTRSEAIVYLQQIQNQLEHFWKTWTEHYLLELRNHHQRRIKQHSFTRKIPHVGEVVLIMEENIPRNEWNMGIITELIPSADGQTRAVKLRTKKSTLERSVNMLIPLELDENDKETTKRHTYNELNDHITNVEGNKQQQSLANERQRPILPRRAKENICYTNVTTTNKNVTVDSPRAARRSQWHPWLTIALVTMLARTATCKQKQHTHIDCVQGGVRMFIPWQNKAIEVCGDDHCFEIKHPANNVTVQFPPEITLHKYDVSLKMFDGNSTKALHWSCPPSPFCEQINCNFCMSMISNPECWPRLAIGITAIITYFVVVGIFAIVILTRKLSTRLLTLCRRIWIGLNYIVGVNRTHGTENLPLVELSRQNNRQWSSSPLIRILTVVTILCSYTEIVHTCHNTFNFPTSVVQCDSDNNCVAHQTIAIKINPMQPEICLQLHHMNHSTFVMKITLKEMILRCNKETLYFTRNTEVKVQYSKRCPHMGSCSGKKCADVTPNTNIPELGIANNYTGITYCSESCGGIGCSCGFPSSGCLFYRVYHVPTDNKIYEIFDCPTWFESVKLSVTYFPTRQDQKSYNIELRPRVRKQLESSTLEITNFQINQPSILGKRFLSNGITTSFLDTDTTFSYACTFNPTNLPENASTSCTIQDSCKCDPAEDYINCYCKQNQVSQLQQLRNTLPLTLPNAVIDIEGKNQIPTLRTKAVSIELSTLFEASIHRLQQSISDFTCKISSSKLRGCYNCLKGAVTKLICYSNTPKAIAEVSCTTQSFPLQCSQYGERNEIRLAFNKARIRELCSATCGTTTTVFELEGTLNYNVRVFLVELARPRRRRLSSQSGLRISSDSNRHRHQPTYATRGKYRRHQEIDQGTEERQRSTASRGLRYTV</sequence>
<evidence type="ECO:0000256" key="2">
    <source>
        <dbReference type="SAM" id="Phobius"/>
    </source>
</evidence>
<feature type="region of interest" description="Disordered" evidence="1">
    <location>
        <begin position="2636"/>
        <end position="2688"/>
    </location>
</feature>
<protein>
    <submittedName>
        <fullName evidence="4">Integrase core domain protein</fullName>
    </submittedName>
</protein>
<dbReference type="InterPro" id="IPR001584">
    <property type="entry name" value="Integrase_cat-core"/>
</dbReference>
<dbReference type="GO" id="GO:0015074">
    <property type="term" value="P:DNA integration"/>
    <property type="evidence" value="ECO:0007669"/>
    <property type="project" value="InterPro"/>
</dbReference>
<dbReference type="Pfam" id="PF03564">
    <property type="entry name" value="DUF1759"/>
    <property type="match status" value="1"/>
</dbReference>
<feature type="compositionally biased region" description="Polar residues" evidence="1">
    <location>
        <begin position="481"/>
        <end position="499"/>
    </location>
</feature>
<evidence type="ECO:0000259" key="3">
    <source>
        <dbReference type="PROSITE" id="PS50994"/>
    </source>
</evidence>
<dbReference type="Proteomes" id="UP000054495">
    <property type="component" value="Unassembled WGS sequence"/>
</dbReference>
<dbReference type="GO" id="GO:0042575">
    <property type="term" value="C:DNA polymerase complex"/>
    <property type="evidence" value="ECO:0007669"/>
    <property type="project" value="UniProtKB-ARBA"/>
</dbReference>
<dbReference type="InterPro" id="IPR012337">
    <property type="entry name" value="RNaseH-like_sf"/>
</dbReference>
<dbReference type="Pfam" id="PF18701">
    <property type="entry name" value="DUF5641"/>
    <property type="match status" value="1"/>
</dbReference>
<dbReference type="Gene3D" id="1.10.340.70">
    <property type="match status" value="1"/>
</dbReference>
<organism evidence="4 5">
    <name type="scientific">Ancylostoma ceylanicum</name>
    <dbReference type="NCBI Taxonomy" id="53326"/>
    <lineage>
        <taxon>Eukaryota</taxon>
        <taxon>Metazoa</taxon>
        <taxon>Ecdysozoa</taxon>
        <taxon>Nematoda</taxon>
        <taxon>Chromadorea</taxon>
        <taxon>Rhabditida</taxon>
        <taxon>Rhabditina</taxon>
        <taxon>Rhabditomorpha</taxon>
        <taxon>Strongyloidea</taxon>
        <taxon>Ancylostomatidae</taxon>
        <taxon>Ancylostomatinae</taxon>
        <taxon>Ancylostoma</taxon>
    </lineage>
</organism>
<dbReference type="Gene3D" id="3.30.420.10">
    <property type="entry name" value="Ribonuclease H-like superfamily/Ribonuclease H"/>
    <property type="match status" value="1"/>
</dbReference>
<dbReference type="PANTHER" id="PTHR47331">
    <property type="entry name" value="PHD-TYPE DOMAIN-CONTAINING PROTEIN"/>
    <property type="match status" value="1"/>
</dbReference>
<dbReference type="InterPro" id="IPR005312">
    <property type="entry name" value="DUF1759"/>
</dbReference>
<keyword evidence="2" id="KW-0812">Transmembrane</keyword>
<dbReference type="InterPro" id="IPR009878">
    <property type="entry name" value="Phlebovirus_G2_fusion"/>
</dbReference>
<evidence type="ECO:0000256" key="1">
    <source>
        <dbReference type="SAM" id="MobiDB-lite"/>
    </source>
</evidence>
<keyword evidence="2" id="KW-0472">Membrane</keyword>
<dbReference type="Gene3D" id="2.40.70.10">
    <property type="entry name" value="Acid Proteases"/>
    <property type="match status" value="1"/>
</dbReference>
<feature type="domain" description="Integrase catalytic" evidence="3">
    <location>
        <begin position="1596"/>
        <end position="1785"/>
    </location>
</feature>
<dbReference type="Pfam" id="PF05380">
    <property type="entry name" value="Peptidase_A17"/>
    <property type="match status" value="1"/>
</dbReference>
<name>A0A0D6LBR9_9BILA</name>
<dbReference type="SUPFAM" id="SSF53098">
    <property type="entry name" value="Ribonuclease H-like"/>
    <property type="match status" value="1"/>
</dbReference>
<dbReference type="Gene3D" id="2.60.98.50">
    <property type="match status" value="1"/>
</dbReference>
<feature type="compositionally biased region" description="Polar residues" evidence="1">
    <location>
        <begin position="551"/>
        <end position="569"/>
    </location>
</feature>
<dbReference type="Gene3D" id="2.60.40.3770">
    <property type="match status" value="1"/>
</dbReference>